<organism evidence="9 10">
    <name type="scientific">Parapedobacter indicus</name>
    <dbReference type="NCBI Taxonomy" id="1477437"/>
    <lineage>
        <taxon>Bacteria</taxon>
        <taxon>Pseudomonadati</taxon>
        <taxon>Bacteroidota</taxon>
        <taxon>Sphingobacteriia</taxon>
        <taxon>Sphingobacteriales</taxon>
        <taxon>Sphingobacteriaceae</taxon>
        <taxon>Parapedobacter</taxon>
    </lineage>
</organism>
<proteinExistence type="predicted"/>
<feature type="domain" description="ABC3 transporter permease C-terminal" evidence="7">
    <location>
        <begin position="301"/>
        <end position="411"/>
    </location>
</feature>
<protein>
    <submittedName>
        <fullName evidence="9">Putative ABC transport system permease protein</fullName>
    </submittedName>
</protein>
<feature type="transmembrane region" description="Helical" evidence="6">
    <location>
        <begin position="428"/>
        <end position="453"/>
    </location>
</feature>
<dbReference type="InterPro" id="IPR025857">
    <property type="entry name" value="MacB_PCD"/>
</dbReference>
<keyword evidence="3 6" id="KW-0812">Transmembrane</keyword>
<evidence type="ECO:0000256" key="1">
    <source>
        <dbReference type="ARBA" id="ARBA00004651"/>
    </source>
</evidence>
<comment type="subcellular location">
    <subcellularLocation>
        <location evidence="1">Cell membrane</location>
        <topology evidence="1">Multi-pass membrane protein</topology>
    </subcellularLocation>
</comment>
<feature type="transmembrane region" description="Helical" evidence="6">
    <location>
        <begin position="764"/>
        <end position="785"/>
    </location>
</feature>
<evidence type="ECO:0000259" key="8">
    <source>
        <dbReference type="Pfam" id="PF12704"/>
    </source>
</evidence>
<feature type="transmembrane region" description="Helical" evidence="6">
    <location>
        <begin position="293"/>
        <end position="314"/>
    </location>
</feature>
<feature type="transmembrane region" description="Helical" evidence="6">
    <location>
        <begin position="21"/>
        <end position="41"/>
    </location>
</feature>
<dbReference type="InterPro" id="IPR050250">
    <property type="entry name" value="Macrolide_Exporter_MacB"/>
</dbReference>
<dbReference type="PANTHER" id="PTHR30572:SF18">
    <property type="entry name" value="ABC-TYPE MACROLIDE FAMILY EXPORT SYSTEM PERMEASE COMPONENT 2"/>
    <property type="match status" value="1"/>
</dbReference>
<name>A0A1I3HEK6_9SPHI</name>
<dbReference type="Pfam" id="PF12704">
    <property type="entry name" value="MacB_PCD"/>
    <property type="match status" value="2"/>
</dbReference>
<feature type="transmembrane region" description="Helical" evidence="6">
    <location>
        <begin position="733"/>
        <end position="752"/>
    </location>
</feature>
<dbReference type="PANTHER" id="PTHR30572">
    <property type="entry name" value="MEMBRANE COMPONENT OF TRANSPORTER-RELATED"/>
    <property type="match status" value="1"/>
</dbReference>
<evidence type="ECO:0000256" key="3">
    <source>
        <dbReference type="ARBA" id="ARBA00022692"/>
    </source>
</evidence>
<keyword evidence="10" id="KW-1185">Reference proteome</keyword>
<sequence length="804" mass="89357">MIKNYFKIAWRNLKRNKLFSLINISGLSLGIATCFIIMLFVQDELSYDTFHENAATIARVVFRADINGGKINESVTMAPVAQTMKSDFPEVQDATRLLDYGNPKLLYKETVFKGDRFAFADPNIFNIFTLPMVEGDPETALLKPHTVVITQTTAEKYFGADNAIGKTIVLTNDNNQPYVVTGVIQDIPTHSHFHFDLFGSMKGYTDATSDSWMYGGFHTYLLLKPGSNLRQLEARFPQMVKTYMGPQIQQQMGLSLEQFTTQGNRLGFALQSLTDIHLNSYTTTEFEPGGNKAFVYIFSGVALFMVVVACINFVNLSTAGASKRAKEVGIRKVVGSDRFQLIKQFLSESTLLSCFSLLIAFGVIQLVLPAFNHISGKNLTFDMNPILAFIGLGMLAGVIAGIYPAFYLSSFKPVAVLKGKPAARVKNISLRSGLVVFQFFISVTLIIGTIVVYQQMRYMQNKDLGFDKEQLITIPNSYALGKNEQVFKQQLLQDSRIASATASWYKPAGPSYYNNALAYPQGNDKHIVNGVDYHVDEDYIPTMGMHIIRGRNFSKNFATDSSGIILNETAATALGWNAQTAIGKTVIRQNSVRGENVPFHVIGVVKNFNFKSLHEAISPLFMTLYPEGGLIFKINTTDIAGLLETMEKQWNNYATEEPFTYAFMDDLFHNTYAAEQKTSVILNIFTVLTILVACLGLFGLATYTAEQRTKEIGIRKVLGASVPQVAQMLSNDFLKLVLVASIVAFPVGWLAMNQWLDNFAYRITIQWWVFAAAGLVAVVITLLTVSWQAIKAAVANPVDSLRDE</sequence>
<reference evidence="9 10" key="1">
    <citation type="submission" date="2016-10" db="EMBL/GenBank/DDBJ databases">
        <authorList>
            <person name="de Groot N.N."/>
        </authorList>
    </citation>
    <scope>NUCLEOTIDE SEQUENCE [LARGE SCALE GENOMIC DNA]</scope>
    <source>
        <strain evidence="9 10">RK1</strain>
    </source>
</reference>
<dbReference type="STRING" id="1477437.SAMN05444682_103326"/>
<dbReference type="Pfam" id="PF02687">
    <property type="entry name" value="FtsX"/>
    <property type="match status" value="2"/>
</dbReference>
<dbReference type="OrthoDB" id="1451596at2"/>
<feature type="domain" description="MacB-like periplasmic core" evidence="8">
    <location>
        <begin position="440"/>
        <end position="608"/>
    </location>
</feature>
<evidence type="ECO:0000256" key="5">
    <source>
        <dbReference type="ARBA" id="ARBA00023136"/>
    </source>
</evidence>
<feature type="transmembrane region" description="Helical" evidence="6">
    <location>
        <begin position="680"/>
        <end position="705"/>
    </location>
</feature>
<dbReference type="GO" id="GO:0022857">
    <property type="term" value="F:transmembrane transporter activity"/>
    <property type="evidence" value="ECO:0007669"/>
    <property type="project" value="TreeGrafter"/>
</dbReference>
<keyword evidence="5 6" id="KW-0472">Membrane</keyword>
<evidence type="ECO:0000256" key="6">
    <source>
        <dbReference type="SAM" id="Phobius"/>
    </source>
</evidence>
<keyword evidence="2" id="KW-1003">Cell membrane</keyword>
<gene>
    <name evidence="9" type="ORF">SAMN05444682_103326</name>
</gene>
<evidence type="ECO:0000256" key="4">
    <source>
        <dbReference type="ARBA" id="ARBA00022989"/>
    </source>
</evidence>
<feature type="domain" description="MacB-like periplasmic core" evidence="8">
    <location>
        <begin position="20"/>
        <end position="236"/>
    </location>
</feature>
<feature type="domain" description="ABC3 transporter permease C-terminal" evidence="7">
    <location>
        <begin position="683"/>
        <end position="795"/>
    </location>
</feature>
<dbReference type="Proteomes" id="UP000198670">
    <property type="component" value="Unassembled WGS sequence"/>
</dbReference>
<dbReference type="GO" id="GO:0005886">
    <property type="term" value="C:plasma membrane"/>
    <property type="evidence" value="ECO:0007669"/>
    <property type="project" value="UniProtKB-SubCell"/>
</dbReference>
<feature type="transmembrane region" description="Helical" evidence="6">
    <location>
        <begin position="386"/>
        <end position="408"/>
    </location>
</feature>
<feature type="transmembrane region" description="Helical" evidence="6">
    <location>
        <begin position="351"/>
        <end position="374"/>
    </location>
</feature>
<evidence type="ECO:0000313" key="10">
    <source>
        <dbReference type="Proteomes" id="UP000198670"/>
    </source>
</evidence>
<dbReference type="EMBL" id="FOQO01000003">
    <property type="protein sequence ID" value="SFI34010.1"/>
    <property type="molecule type" value="Genomic_DNA"/>
</dbReference>
<evidence type="ECO:0000313" key="9">
    <source>
        <dbReference type="EMBL" id="SFI34010.1"/>
    </source>
</evidence>
<accession>A0A1I3HEK6</accession>
<dbReference type="InterPro" id="IPR003838">
    <property type="entry name" value="ABC3_permease_C"/>
</dbReference>
<keyword evidence="4 6" id="KW-1133">Transmembrane helix</keyword>
<evidence type="ECO:0000256" key="2">
    <source>
        <dbReference type="ARBA" id="ARBA00022475"/>
    </source>
</evidence>
<evidence type="ECO:0000259" key="7">
    <source>
        <dbReference type="Pfam" id="PF02687"/>
    </source>
</evidence>
<dbReference type="RefSeq" id="WP_090626100.1">
    <property type="nucleotide sequence ID" value="NZ_FOQO01000003.1"/>
</dbReference>
<dbReference type="AlphaFoldDB" id="A0A1I3HEK6"/>